<comment type="subcellular location">
    <subcellularLocation>
        <location evidence="2">Cytoplasm</location>
    </subcellularLocation>
</comment>
<dbReference type="CDD" id="cd00293">
    <property type="entry name" value="USP-like"/>
    <property type="match status" value="1"/>
</dbReference>
<dbReference type="Gene3D" id="3.40.50.620">
    <property type="entry name" value="HUPs"/>
    <property type="match status" value="1"/>
</dbReference>
<dbReference type="PRINTS" id="PR01438">
    <property type="entry name" value="UNVRSLSTRESS"/>
</dbReference>
<keyword evidence="2" id="KW-0963">Cytoplasm</keyword>
<gene>
    <name evidence="4" type="ORF">GON04_22440</name>
</gene>
<evidence type="ECO:0000256" key="2">
    <source>
        <dbReference type="PIRNR" id="PIRNR006276"/>
    </source>
</evidence>
<dbReference type="AlphaFoldDB" id="A0A6N8IYX4"/>
<comment type="caution">
    <text evidence="4">The sequence shown here is derived from an EMBL/GenBank/DDBJ whole genome shotgun (WGS) entry which is preliminary data.</text>
</comment>
<name>A0A6N8IYX4_9BURK</name>
<feature type="domain" description="UspA" evidence="3">
    <location>
        <begin position="1"/>
        <end position="142"/>
    </location>
</feature>
<evidence type="ECO:0000313" key="5">
    <source>
        <dbReference type="Proteomes" id="UP000469385"/>
    </source>
</evidence>
<evidence type="ECO:0000313" key="4">
    <source>
        <dbReference type="EMBL" id="MVQ32231.1"/>
    </source>
</evidence>
<dbReference type="EMBL" id="WSEL01000009">
    <property type="protein sequence ID" value="MVQ32231.1"/>
    <property type="molecule type" value="Genomic_DNA"/>
</dbReference>
<comment type="similarity">
    <text evidence="1 2">Belongs to the universal stress protein A family.</text>
</comment>
<keyword evidence="5" id="KW-1185">Reference proteome</keyword>
<dbReference type="InterPro" id="IPR014729">
    <property type="entry name" value="Rossmann-like_a/b/a_fold"/>
</dbReference>
<protein>
    <recommendedName>
        <fullName evidence="2">Universal stress protein</fullName>
    </recommendedName>
</protein>
<dbReference type="PIRSF" id="PIRSF006276">
    <property type="entry name" value="UspA"/>
    <property type="match status" value="1"/>
</dbReference>
<accession>A0A6N8IYX4</accession>
<proteinExistence type="inferred from homology"/>
<evidence type="ECO:0000256" key="1">
    <source>
        <dbReference type="ARBA" id="ARBA00008791"/>
    </source>
</evidence>
<dbReference type="GO" id="GO:0005737">
    <property type="term" value="C:cytoplasm"/>
    <property type="evidence" value="ECO:0007669"/>
    <property type="project" value="UniProtKB-SubCell"/>
</dbReference>
<dbReference type="PANTHER" id="PTHR46268:SF15">
    <property type="entry name" value="UNIVERSAL STRESS PROTEIN HP_0031"/>
    <property type="match status" value="1"/>
</dbReference>
<dbReference type="InterPro" id="IPR006016">
    <property type="entry name" value="UspA"/>
</dbReference>
<evidence type="ECO:0000259" key="3">
    <source>
        <dbReference type="Pfam" id="PF00582"/>
    </source>
</evidence>
<dbReference type="InterPro" id="IPR006015">
    <property type="entry name" value="Universal_stress_UspA"/>
</dbReference>
<dbReference type="SUPFAM" id="SSF52402">
    <property type="entry name" value="Adenine nucleotide alpha hydrolases-like"/>
    <property type="match status" value="1"/>
</dbReference>
<dbReference type="RefSeq" id="WP_157400207.1">
    <property type="nucleotide sequence ID" value="NZ_WSEL01000009.1"/>
</dbReference>
<dbReference type="Proteomes" id="UP000469385">
    <property type="component" value="Unassembled WGS sequence"/>
</dbReference>
<dbReference type="PANTHER" id="PTHR46268">
    <property type="entry name" value="STRESS RESPONSE PROTEIN NHAX"/>
    <property type="match status" value="1"/>
</dbReference>
<sequence length="145" mass="15389">MFRRILIAVDGSETSNHALDTGLQLARQGQASVRVVHALDELASVSGYPYSAQLRDVVRQEGQKILDDALAIARKADVPADAELVNQPDGRLGEMVANAARAWNADLVVVGTHGRRGIGRVLLGSGAEEVVRMAPVPVLTVRSSA</sequence>
<reference evidence="4 5" key="1">
    <citation type="submission" date="2019-12" db="EMBL/GenBank/DDBJ databases">
        <authorList>
            <person name="Huq M.A."/>
        </authorList>
    </citation>
    <scope>NUCLEOTIDE SEQUENCE [LARGE SCALE GENOMIC DNA]</scope>
    <source>
        <strain evidence="4 5">MAH-25</strain>
    </source>
</reference>
<dbReference type="Pfam" id="PF00582">
    <property type="entry name" value="Usp"/>
    <property type="match status" value="1"/>
</dbReference>
<organism evidence="4 5">
    <name type="scientific">Ramlibacter pinisoli</name>
    <dbReference type="NCBI Taxonomy" id="2682844"/>
    <lineage>
        <taxon>Bacteria</taxon>
        <taxon>Pseudomonadati</taxon>
        <taxon>Pseudomonadota</taxon>
        <taxon>Betaproteobacteria</taxon>
        <taxon>Burkholderiales</taxon>
        <taxon>Comamonadaceae</taxon>
        <taxon>Ramlibacter</taxon>
    </lineage>
</organism>